<feature type="region of interest" description="Disordered" evidence="1">
    <location>
        <begin position="34"/>
        <end position="72"/>
    </location>
</feature>
<evidence type="ECO:0000313" key="2">
    <source>
        <dbReference type="EMBL" id="KAI5084723.1"/>
    </source>
</evidence>
<dbReference type="AlphaFoldDB" id="A0A9D4VFT7"/>
<sequence length="262" mass="29276">MAPCEHVPADVKTGLAEWKAKCLALVDIEEETQTSQSAGEASQLSSKRRRLESATGSAGVSSTSLAKRTPLPNVDVGKKGSITLQSASIKAGIQKQAMKIATREVTRLFIRCAIPFNVARTKQWKRTMRAVSRIGCGGIGKSLNPIYTVLRITDMEGSTLGLLYEYMDKIGEALNRNASLPSEKVDELREVWESRWNWFHKPIHAVAHVLHPLWRSEDQCLSDELDKGFQEYVAKYTRGDVTMARRIEDDLLAFRNRSSHFG</sequence>
<accession>A0A9D4VFT7</accession>
<dbReference type="Proteomes" id="UP000886520">
    <property type="component" value="Chromosome 1"/>
</dbReference>
<organism evidence="2 3">
    <name type="scientific">Adiantum capillus-veneris</name>
    <name type="common">Maidenhair fern</name>
    <dbReference type="NCBI Taxonomy" id="13818"/>
    <lineage>
        <taxon>Eukaryota</taxon>
        <taxon>Viridiplantae</taxon>
        <taxon>Streptophyta</taxon>
        <taxon>Embryophyta</taxon>
        <taxon>Tracheophyta</taxon>
        <taxon>Polypodiopsida</taxon>
        <taxon>Polypodiidae</taxon>
        <taxon>Polypodiales</taxon>
        <taxon>Pteridineae</taxon>
        <taxon>Pteridaceae</taxon>
        <taxon>Vittarioideae</taxon>
        <taxon>Adiantum</taxon>
    </lineage>
</organism>
<proteinExistence type="predicted"/>
<feature type="compositionally biased region" description="Polar residues" evidence="1">
    <location>
        <begin position="34"/>
        <end position="45"/>
    </location>
</feature>
<evidence type="ECO:0000256" key="1">
    <source>
        <dbReference type="SAM" id="MobiDB-lite"/>
    </source>
</evidence>
<reference evidence="2" key="1">
    <citation type="submission" date="2021-01" db="EMBL/GenBank/DDBJ databases">
        <title>Adiantum capillus-veneris genome.</title>
        <authorList>
            <person name="Fang Y."/>
            <person name="Liao Q."/>
        </authorList>
    </citation>
    <scope>NUCLEOTIDE SEQUENCE</scope>
    <source>
        <strain evidence="2">H3</strain>
        <tissue evidence="2">Leaf</tissue>
    </source>
</reference>
<gene>
    <name evidence="2" type="ORF">GOP47_0000892</name>
</gene>
<dbReference type="EMBL" id="JABFUD020000001">
    <property type="protein sequence ID" value="KAI5084723.1"/>
    <property type="molecule type" value="Genomic_DNA"/>
</dbReference>
<protein>
    <submittedName>
        <fullName evidence="2">Uncharacterized protein</fullName>
    </submittedName>
</protein>
<keyword evidence="3" id="KW-1185">Reference proteome</keyword>
<comment type="caution">
    <text evidence="2">The sequence shown here is derived from an EMBL/GenBank/DDBJ whole genome shotgun (WGS) entry which is preliminary data.</text>
</comment>
<dbReference type="OrthoDB" id="333024at2759"/>
<feature type="compositionally biased region" description="Low complexity" evidence="1">
    <location>
        <begin position="53"/>
        <end position="64"/>
    </location>
</feature>
<name>A0A9D4VFT7_ADICA</name>
<evidence type="ECO:0000313" key="3">
    <source>
        <dbReference type="Proteomes" id="UP000886520"/>
    </source>
</evidence>